<dbReference type="PANTHER" id="PTHR36455">
    <property type="match status" value="1"/>
</dbReference>
<evidence type="ECO:0000313" key="2">
    <source>
        <dbReference type="EMBL" id="SFD41110.1"/>
    </source>
</evidence>
<dbReference type="RefSeq" id="WP_074797889.1">
    <property type="nucleotide sequence ID" value="NZ_FOMB01000054.1"/>
</dbReference>
<dbReference type="OrthoDB" id="9801450at2"/>
<name>A0A1I1SDQ1_9HYPH</name>
<dbReference type="Proteomes" id="UP000182258">
    <property type="component" value="Unassembled WGS sequence"/>
</dbReference>
<dbReference type="InterPro" id="IPR008878">
    <property type="entry name" value="Transposase_IS66_Orf2"/>
</dbReference>
<sequence length="183" mass="19600">MLRGTLGMIPAGVKVFLASHPVDFRKGPDGLMALVRDAGADPFSGALCMFRAKRADRIKIAWWDGTGLCHYAKRLEKASFCWPRIGHSRVDPSPDPGQHGSSLPPDVPALASGMDARQGEDPISGLRLCRQPGSARRTPQYPPARQRGAIIQSCATPLSSSGAIMPSPRKCDNLRTGFQPAGV</sequence>
<gene>
    <name evidence="2" type="ORF">SAMN04488059_15413</name>
</gene>
<evidence type="ECO:0000313" key="3">
    <source>
        <dbReference type="Proteomes" id="UP000182258"/>
    </source>
</evidence>
<dbReference type="AlphaFoldDB" id="A0A1I1SDQ1"/>
<accession>A0A1I1SDQ1</accession>
<proteinExistence type="predicted"/>
<organism evidence="2 3">
    <name type="scientific">Devosia psychrophila</name>
    <dbReference type="NCBI Taxonomy" id="728005"/>
    <lineage>
        <taxon>Bacteria</taxon>
        <taxon>Pseudomonadati</taxon>
        <taxon>Pseudomonadota</taxon>
        <taxon>Alphaproteobacteria</taxon>
        <taxon>Hyphomicrobiales</taxon>
        <taxon>Devosiaceae</taxon>
        <taxon>Devosia</taxon>
    </lineage>
</organism>
<reference evidence="2 3" key="1">
    <citation type="submission" date="2016-10" db="EMBL/GenBank/DDBJ databases">
        <authorList>
            <person name="de Groot N.N."/>
        </authorList>
    </citation>
    <scope>NUCLEOTIDE SEQUENCE [LARGE SCALE GENOMIC DNA]</scope>
    <source>
        <strain evidence="2 3">CGMCC 1.10210</strain>
    </source>
</reference>
<dbReference type="Pfam" id="PF05717">
    <property type="entry name" value="TnpB_IS66"/>
    <property type="match status" value="1"/>
</dbReference>
<evidence type="ECO:0000256" key="1">
    <source>
        <dbReference type="SAM" id="MobiDB-lite"/>
    </source>
</evidence>
<protein>
    <submittedName>
        <fullName evidence="2">IS66 Orf2 like protein</fullName>
    </submittedName>
</protein>
<dbReference type="PANTHER" id="PTHR36455:SF1">
    <property type="entry name" value="BLR8292 PROTEIN"/>
    <property type="match status" value="1"/>
</dbReference>
<dbReference type="STRING" id="728005.SAMN04488059_15413"/>
<feature type="region of interest" description="Disordered" evidence="1">
    <location>
        <begin position="89"/>
        <end position="145"/>
    </location>
</feature>
<dbReference type="EMBL" id="FOMB01000054">
    <property type="protein sequence ID" value="SFD41110.1"/>
    <property type="molecule type" value="Genomic_DNA"/>
</dbReference>
<dbReference type="NCBIfam" id="NF033819">
    <property type="entry name" value="IS66_TnpB"/>
    <property type="match status" value="1"/>
</dbReference>